<evidence type="ECO:0000313" key="3">
    <source>
        <dbReference type="Proteomes" id="UP000016743"/>
    </source>
</evidence>
<feature type="compositionally biased region" description="Pro residues" evidence="1">
    <location>
        <begin position="85"/>
        <end position="96"/>
    </location>
</feature>
<dbReference type="HOGENOM" id="CLU_1893604_0_0_11"/>
<feature type="region of interest" description="Disordered" evidence="1">
    <location>
        <begin position="65"/>
        <end position="134"/>
    </location>
</feature>
<feature type="compositionally biased region" description="Polar residues" evidence="1">
    <location>
        <begin position="125"/>
        <end position="134"/>
    </location>
</feature>
<dbReference type="KEGG" id="lxy:O159_27590"/>
<dbReference type="Proteomes" id="UP000016743">
    <property type="component" value="Chromosome"/>
</dbReference>
<protein>
    <submittedName>
        <fullName evidence="2">Uncharacterized protein</fullName>
    </submittedName>
</protein>
<evidence type="ECO:0000313" key="2">
    <source>
        <dbReference type="EMBL" id="AGW42649.1"/>
    </source>
</evidence>
<proteinExistence type="predicted"/>
<gene>
    <name evidence="2" type="ORF">O159_27590</name>
</gene>
<dbReference type="AlphaFoldDB" id="U3PAS6"/>
<organism evidence="2 3">
    <name type="scientific">Leifsonia xyli subsp. cynodontis DSM 46306</name>
    <dbReference type="NCBI Taxonomy" id="1389489"/>
    <lineage>
        <taxon>Bacteria</taxon>
        <taxon>Bacillati</taxon>
        <taxon>Actinomycetota</taxon>
        <taxon>Actinomycetes</taxon>
        <taxon>Micrococcales</taxon>
        <taxon>Microbacteriaceae</taxon>
        <taxon>Leifsonia</taxon>
    </lineage>
</organism>
<name>U3PAS6_LEIXC</name>
<feature type="region of interest" description="Disordered" evidence="1">
    <location>
        <begin position="1"/>
        <end position="36"/>
    </location>
</feature>
<reference evidence="2 3" key="1">
    <citation type="journal article" date="2013" name="Genome Announc.">
        <title>Complete Genome Sequence of Leifsonia xyli subsp. cynodontis Strain DSM46306, a Gram-Positive Bacterial Pathogen of Grasses.</title>
        <authorList>
            <person name="Monteiro-Vitorello C.B."/>
            <person name="Zerillo M.M."/>
            <person name="Van Sluys M.A."/>
            <person name="Camargo L.E."/>
            <person name="Kitajima J.P."/>
        </authorList>
    </citation>
    <scope>NUCLEOTIDE SEQUENCE [LARGE SCALE GENOMIC DNA]</scope>
    <source>
        <strain evidence="2 3">DSM 46306</strain>
    </source>
</reference>
<dbReference type="EMBL" id="CP006734">
    <property type="protein sequence ID" value="AGW42649.1"/>
    <property type="molecule type" value="Genomic_DNA"/>
</dbReference>
<keyword evidence="3" id="KW-1185">Reference proteome</keyword>
<sequence length="134" mass="13196">MSAERSIPTTPGHPPVRATRAVPAASARKPIRAQRPVALGETATAAATFAKTEAAYAAKDTNTGDAMNVAEGQGSTAPAAAGPAMPGPAALPPHAIPDPELSHAVPPPPAAADVDPPTGPESDRVGSNSGRNTG</sequence>
<evidence type="ECO:0000256" key="1">
    <source>
        <dbReference type="SAM" id="MobiDB-lite"/>
    </source>
</evidence>
<accession>U3PAS6</accession>
<feature type="compositionally biased region" description="Low complexity" evidence="1">
    <location>
        <begin position="15"/>
        <end position="28"/>
    </location>
</feature>